<organism evidence="1 2">
    <name type="scientific">Gymnopus androsaceus JB14</name>
    <dbReference type="NCBI Taxonomy" id="1447944"/>
    <lineage>
        <taxon>Eukaryota</taxon>
        <taxon>Fungi</taxon>
        <taxon>Dikarya</taxon>
        <taxon>Basidiomycota</taxon>
        <taxon>Agaricomycotina</taxon>
        <taxon>Agaricomycetes</taxon>
        <taxon>Agaricomycetidae</taxon>
        <taxon>Agaricales</taxon>
        <taxon>Marasmiineae</taxon>
        <taxon>Omphalotaceae</taxon>
        <taxon>Gymnopus</taxon>
    </lineage>
</organism>
<keyword evidence="2" id="KW-1185">Reference proteome</keyword>
<protein>
    <submittedName>
        <fullName evidence="1">Uncharacterized protein</fullName>
    </submittedName>
</protein>
<sequence length="79" mass="9267">MDAETDNSGKIRTSFCVICKDTRHVCFWSQVHEVTTGSICWGCYGTQMKFEREDRLDEYIGMATEYMRIREIESKKRSA</sequence>
<dbReference type="EMBL" id="ML769455">
    <property type="protein sequence ID" value="KAE9400543.1"/>
    <property type="molecule type" value="Genomic_DNA"/>
</dbReference>
<gene>
    <name evidence="1" type="ORF">BT96DRAFT_1018741</name>
</gene>
<evidence type="ECO:0000313" key="1">
    <source>
        <dbReference type="EMBL" id="KAE9400543.1"/>
    </source>
</evidence>
<name>A0A6A4HRF4_9AGAR</name>
<reference evidence="1" key="1">
    <citation type="journal article" date="2019" name="Environ. Microbiol.">
        <title>Fungal ecological strategies reflected in gene transcription - a case study of two litter decomposers.</title>
        <authorList>
            <person name="Barbi F."/>
            <person name="Kohler A."/>
            <person name="Barry K."/>
            <person name="Baskaran P."/>
            <person name="Daum C."/>
            <person name="Fauchery L."/>
            <person name="Ihrmark K."/>
            <person name="Kuo A."/>
            <person name="LaButti K."/>
            <person name="Lipzen A."/>
            <person name="Morin E."/>
            <person name="Grigoriev I.V."/>
            <person name="Henrissat B."/>
            <person name="Lindahl B."/>
            <person name="Martin F."/>
        </authorList>
    </citation>
    <scope>NUCLEOTIDE SEQUENCE</scope>
    <source>
        <strain evidence="1">JB14</strain>
    </source>
</reference>
<evidence type="ECO:0000313" key="2">
    <source>
        <dbReference type="Proteomes" id="UP000799118"/>
    </source>
</evidence>
<proteinExistence type="predicted"/>
<accession>A0A6A4HRF4</accession>
<dbReference type="Proteomes" id="UP000799118">
    <property type="component" value="Unassembled WGS sequence"/>
</dbReference>
<dbReference type="AlphaFoldDB" id="A0A6A4HRF4"/>